<comment type="subcellular location">
    <subcellularLocation>
        <location evidence="3">Cytoplasm</location>
    </subcellularLocation>
    <subcellularLocation>
        <location evidence="2">Nucleus</location>
    </subcellularLocation>
</comment>
<feature type="compositionally biased region" description="Low complexity" evidence="8">
    <location>
        <begin position="312"/>
        <end position="328"/>
    </location>
</feature>
<dbReference type="RefSeq" id="XP_033573918.1">
    <property type="nucleotide sequence ID" value="XM_033718071.1"/>
</dbReference>
<comment type="similarity">
    <text evidence="4">Belongs to the RTC4 family.</text>
</comment>
<organism evidence="10">
    <name type="scientific">Mytilinidion resinicola</name>
    <dbReference type="NCBI Taxonomy" id="574789"/>
    <lineage>
        <taxon>Eukaryota</taxon>
        <taxon>Fungi</taxon>
        <taxon>Dikarya</taxon>
        <taxon>Ascomycota</taxon>
        <taxon>Pezizomycotina</taxon>
        <taxon>Dothideomycetes</taxon>
        <taxon>Pleosporomycetidae</taxon>
        <taxon>Mytilinidiales</taxon>
        <taxon>Mytilinidiaceae</taxon>
        <taxon>Mytilinidion</taxon>
    </lineage>
</organism>
<feature type="compositionally biased region" description="Polar residues" evidence="8">
    <location>
        <begin position="329"/>
        <end position="338"/>
    </location>
</feature>
<evidence type="ECO:0000256" key="1">
    <source>
        <dbReference type="ARBA" id="ARBA00002738"/>
    </source>
</evidence>
<dbReference type="GO" id="GO:0005737">
    <property type="term" value="C:cytoplasm"/>
    <property type="evidence" value="ECO:0007669"/>
    <property type="project" value="UniProtKB-SubCell"/>
</dbReference>
<dbReference type="AlphaFoldDB" id="A0A6A6YG08"/>
<evidence type="ECO:0000256" key="6">
    <source>
        <dbReference type="ARBA" id="ARBA00022490"/>
    </source>
</evidence>
<evidence type="ECO:0000313" key="12">
    <source>
        <dbReference type="RefSeq" id="XP_033573918.1"/>
    </source>
</evidence>
<accession>A0A6A6YG08</accession>
<feature type="region of interest" description="Disordered" evidence="8">
    <location>
        <begin position="311"/>
        <end position="354"/>
    </location>
</feature>
<dbReference type="GeneID" id="54458964"/>
<gene>
    <name evidence="10 12" type="ORF">BDZ99DRAFT_448593</name>
</gene>
<dbReference type="SMART" id="SM01312">
    <property type="entry name" value="RTC4"/>
    <property type="match status" value="1"/>
</dbReference>
<reference evidence="10 12" key="1">
    <citation type="journal article" date="2020" name="Stud. Mycol.">
        <title>101 Dothideomycetes genomes: a test case for predicting lifestyles and emergence of pathogens.</title>
        <authorList>
            <person name="Haridas S."/>
            <person name="Albert R."/>
            <person name="Binder M."/>
            <person name="Bloem J."/>
            <person name="Labutti K."/>
            <person name="Salamov A."/>
            <person name="Andreopoulos B."/>
            <person name="Baker S."/>
            <person name="Barry K."/>
            <person name="Bills G."/>
            <person name="Bluhm B."/>
            <person name="Cannon C."/>
            <person name="Castanera R."/>
            <person name="Culley D."/>
            <person name="Daum C."/>
            <person name="Ezra D."/>
            <person name="Gonzalez J."/>
            <person name="Henrissat B."/>
            <person name="Kuo A."/>
            <person name="Liang C."/>
            <person name="Lipzen A."/>
            <person name="Lutzoni F."/>
            <person name="Magnuson J."/>
            <person name="Mondo S."/>
            <person name="Nolan M."/>
            <person name="Ohm R."/>
            <person name="Pangilinan J."/>
            <person name="Park H.-J."/>
            <person name="Ramirez L."/>
            <person name="Alfaro M."/>
            <person name="Sun H."/>
            <person name="Tritt A."/>
            <person name="Yoshinaga Y."/>
            <person name="Zwiers L.-H."/>
            <person name="Turgeon B."/>
            <person name="Goodwin S."/>
            <person name="Spatafora J."/>
            <person name="Crous P."/>
            <person name="Grigoriev I."/>
        </authorList>
    </citation>
    <scope>NUCLEOTIDE SEQUENCE</scope>
    <source>
        <strain evidence="10 12">CBS 304.34</strain>
    </source>
</reference>
<dbReference type="Pfam" id="PF14474">
    <property type="entry name" value="RTC4"/>
    <property type="match status" value="1"/>
</dbReference>
<reference evidence="12" key="2">
    <citation type="submission" date="2020-04" db="EMBL/GenBank/DDBJ databases">
        <authorList>
            <consortium name="NCBI Genome Project"/>
        </authorList>
    </citation>
    <scope>NUCLEOTIDE SEQUENCE</scope>
    <source>
        <strain evidence="12">CBS 304.34</strain>
    </source>
</reference>
<evidence type="ECO:0000313" key="11">
    <source>
        <dbReference type="Proteomes" id="UP000504636"/>
    </source>
</evidence>
<dbReference type="OrthoDB" id="128308at2759"/>
<feature type="compositionally biased region" description="Basic and acidic residues" evidence="8">
    <location>
        <begin position="229"/>
        <end position="258"/>
    </location>
</feature>
<dbReference type="InterPro" id="IPR039024">
    <property type="entry name" value="RTC4"/>
</dbReference>
<feature type="compositionally biased region" description="Acidic residues" evidence="8">
    <location>
        <begin position="575"/>
        <end position="591"/>
    </location>
</feature>
<dbReference type="PANTHER" id="PTHR41391:SF1">
    <property type="entry name" value="RESTRICTION OF TELOMERE CAPPING PROTEIN 4"/>
    <property type="match status" value="1"/>
</dbReference>
<dbReference type="EMBL" id="MU003706">
    <property type="protein sequence ID" value="KAF2806954.1"/>
    <property type="molecule type" value="Genomic_DNA"/>
</dbReference>
<evidence type="ECO:0000256" key="4">
    <source>
        <dbReference type="ARBA" id="ARBA00009461"/>
    </source>
</evidence>
<sequence length="591" mass="65527">MYRSEKPRQSLLSQFKTRHRSSSPTAHRIVSPTPPPLSQEMQASEVEKDPIYGDPVSSSDERPSSPARPPPSLPTAQNRGPIYPQRRATYTTIRKEGQDESAKEIKAKEYPKKGSQGSPRKRSAELGADDNDTVDEFGMPEVRKGPRRATGSQGSTGKMSGVIKPEDDSSLDDFGEMGSQRARKRVMSSYGKNIGPAMNIHHKSRAKGKGLGKPGFKNTSALSAPSPKTKKEGFKNPKVDLMNPKRDTKKDEWIRPEMPKLSSVRTRPPAPGYKNPSEPIVPAIPKMAFRMPETMPAVLFKTTQAAHDLQASLQRSNSSSPLSSPNSSILEMSSQAQSDLFKADSPPLESSPEPIGSICPMCRKPVDGAHLYTFAAEHGKNFKLNVGMQQVFCRQHKQKSAEDDYAARGYPKIVWHKLEQRMGKHAPHLEAVLEGKEKSAYRDKLEQSVRTGSNRNLLSAIMTDEFKQSTTGYYGARGARVMMEYITKTFAPQIRRLAPTDKLISSGGMSKFVQSVLLPELVIRLVIDDMKVNEERAKEIIGESGEVGDLVHEEDDDAVRRDEHGNKYIVVPENMDSEAESDGYDEDGNYD</sequence>
<evidence type="ECO:0000256" key="7">
    <source>
        <dbReference type="ARBA" id="ARBA00023242"/>
    </source>
</evidence>
<dbReference type="PANTHER" id="PTHR41391">
    <property type="entry name" value="RESTRICTION OF TELOMERE CAPPING PROTEIN 4"/>
    <property type="match status" value="1"/>
</dbReference>
<feature type="domain" description="Restriction of telomere capping protein 4 C-terminal" evidence="9">
    <location>
        <begin position="432"/>
        <end position="554"/>
    </location>
</feature>
<dbReference type="GO" id="GO:0005634">
    <property type="term" value="C:nucleus"/>
    <property type="evidence" value="ECO:0007669"/>
    <property type="project" value="UniProtKB-SubCell"/>
</dbReference>
<feature type="region of interest" description="Disordered" evidence="8">
    <location>
        <begin position="547"/>
        <end position="591"/>
    </location>
</feature>
<feature type="compositionally biased region" description="Basic and acidic residues" evidence="8">
    <location>
        <begin position="93"/>
        <end position="112"/>
    </location>
</feature>
<evidence type="ECO:0000259" key="9">
    <source>
        <dbReference type="SMART" id="SM01312"/>
    </source>
</evidence>
<keyword evidence="6" id="KW-0963">Cytoplasm</keyword>
<evidence type="ECO:0000256" key="5">
    <source>
        <dbReference type="ARBA" id="ARBA00015162"/>
    </source>
</evidence>
<feature type="compositionally biased region" description="Basic residues" evidence="8">
    <location>
        <begin position="200"/>
        <end position="210"/>
    </location>
</feature>
<proteinExistence type="inferred from homology"/>
<evidence type="ECO:0000256" key="3">
    <source>
        <dbReference type="ARBA" id="ARBA00004496"/>
    </source>
</evidence>
<keyword evidence="11" id="KW-1185">Reference proteome</keyword>
<comment type="function">
    <text evidence="1">May be involved in a process influencing telomere capping.</text>
</comment>
<protein>
    <recommendedName>
        <fullName evidence="5">Restriction of telomere capping protein 4</fullName>
    </recommendedName>
</protein>
<name>A0A6A6YG08_9PEZI</name>
<evidence type="ECO:0000313" key="10">
    <source>
        <dbReference type="EMBL" id="KAF2806954.1"/>
    </source>
</evidence>
<evidence type="ECO:0000256" key="2">
    <source>
        <dbReference type="ARBA" id="ARBA00004123"/>
    </source>
</evidence>
<dbReference type="InterPro" id="IPR028094">
    <property type="entry name" value="RTC4_C"/>
</dbReference>
<keyword evidence="7" id="KW-0539">Nucleus</keyword>
<feature type="region of interest" description="Disordered" evidence="8">
    <location>
        <begin position="1"/>
        <end position="278"/>
    </location>
</feature>
<evidence type="ECO:0000256" key="8">
    <source>
        <dbReference type="SAM" id="MobiDB-lite"/>
    </source>
</evidence>
<reference evidence="12" key="3">
    <citation type="submission" date="2025-04" db="UniProtKB">
        <authorList>
            <consortium name="RefSeq"/>
        </authorList>
    </citation>
    <scope>IDENTIFICATION</scope>
    <source>
        <strain evidence="12">CBS 304.34</strain>
    </source>
</reference>
<dbReference type="Proteomes" id="UP000504636">
    <property type="component" value="Unplaced"/>
</dbReference>